<evidence type="ECO:0000313" key="1">
    <source>
        <dbReference type="EMBL" id="PHQ50294.1"/>
    </source>
</evidence>
<organism evidence="1 2">
    <name type="scientific">Streptomyces cinnamoneus</name>
    <name type="common">Streptoverticillium cinnamoneum</name>
    <dbReference type="NCBI Taxonomy" id="53446"/>
    <lineage>
        <taxon>Bacteria</taxon>
        <taxon>Bacillati</taxon>
        <taxon>Actinomycetota</taxon>
        <taxon>Actinomycetes</taxon>
        <taxon>Kitasatosporales</taxon>
        <taxon>Streptomycetaceae</taxon>
        <taxon>Streptomyces</taxon>
        <taxon>Streptomyces cinnamoneus group</taxon>
    </lineage>
</organism>
<comment type="caution">
    <text evidence="1">The sequence shown here is derived from an EMBL/GenBank/DDBJ whole genome shotgun (WGS) entry which is preliminary data.</text>
</comment>
<sequence length="159" mass="17427">MSTEGTYTPFGGELERGVKYAVQWRADPRYVLCGDLTHGVVDVRDRATAAERDYAWHIDAATGTVTLAAAADEHTPRVLTLLLGRTGLRPVLRRLVSPRVSTQRWNWTGRALMSHNQPADDKLAVHVGDRSADGGYGLRMVLPTGGVPAHEWQLLRSAA</sequence>
<evidence type="ECO:0000313" key="2">
    <source>
        <dbReference type="Proteomes" id="UP000222531"/>
    </source>
</evidence>
<dbReference type="RefSeq" id="WP_099200780.1">
    <property type="nucleotide sequence ID" value="NZ_NHZO01000151.1"/>
</dbReference>
<gene>
    <name evidence="1" type="ORF">BLA24_22335</name>
</gene>
<protein>
    <submittedName>
        <fullName evidence="1">Uncharacterized protein</fullName>
    </submittedName>
</protein>
<name>A0A2G1XGD8_STRCJ</name>
<dbReference type="AlphaFoldDB" id="A0A2G1XGD8"/>
<keyword evidence="2" id="KW-1185">Reference proteome</keyword>
<dbReference type="Proteomes" id="UP000222531">
    <property type="component" value="Unassembled WGS sequence"/>
</dbReference>
<accession>A0A2G1XGD8</accession>
<proteinExistence type="predicted"/>
<dbReference type="EMBL" id="NHZO01000151">
    <property type="protein sequence ID" value="PHQ50294.1"/>
    <property type="molecule type" value="Genomic_DNA"/>
</dbReference>
<dbReference type="OrthoDB" id="4202488at2"/>
<reference evidence="1 2" key="1">
    <citation type="journal article" date="2017" name="Biochemistry">
        <title>Identification of the Biosynthetic Pathway for the Antibiotic Bicyclomycin.</title>
        <authorList>
            <person name="Patteson J."/>
            <person name="Cai W."/>
            <person name="Johnson R.A."/>
            <person name="Santa Maria K."/>
            <person name="Li B."/>
        </authorList>
    </citation>
    <scope>NUCLEOTIDE SEQUENCE [LARGE SCALE GENOMIC DNA]</scope>
    <source>
        <strain evidence="1 2">ATCC 21532</strain>
    </source>
</reference>